<proteinExistence type="inferred from homology"/>
<evidence type="ECO:0000256" key="5">
    <source>
        <dbReference type="ARBA" id="ARBA00023136"/>
    </source>
</evidence>
<feature type="transmembrane region" description="Helical" evidence="7">
    <location>
        <begin position="439"/>
        <end position="457"/>
    </location>
</feature>
<feature type="transmembrane region" description="Helical" evidence="7">
    <location>
        <begin position="710"/>
        <end position="734"/>
    </location>
</feature>
<feature type="transmembrane region" description="Helical" evidence="7">
    <location>
        <begin position="326"/>
        <end position="348"/>
    </location>
</feature>
<accession>A0A9J6QPT6</accession>
<evidence type="ECO:0000256" key="1">
    <source>
        <dbReference type="ARBA" id="ARBA00004651"/>
    </source>
</evidence>
<dbReference type="PANTHER" id="PTHR30572:SF4">
    <property type="entry name" value="ABC TRANSPORTER PERMEASE YTRF"/>
    <property type="match status" value="1"/>
</dbReference>
<dbReference type="PANTHER" id="PTHR30572">
    <property type="entry name" value="MEMBRANE COMPONENT OF TRANSPORTER-RELATED"/>
    <property type="match status" value="1"/>
</dbReference>
<protein>
    <submittedName>
        <fullName evidence="10">ABC transporter permease</fullName>
    </submittedName>
</protein>
<feature type="transmembrane region" description="Helical" evidence="7">
    <location>
        <begin position="26"/>
        <end position="46"/>
    </location>
</feature>
<dbReference type="InterPro" id="IPR003838">
    <property type="entry name" value="ABC3_permease_C"/>
</dbReference>
<organism evidence="10 11">
    <name type="scientific">Hominibacterium faecale</name>
    <dbReference type="NCBI Taxonomy" id="2839743"/>
    <lineage>
        <taxon>Bacteria</taxon>
        <taxon>Bacillati</taxon>
        <taxon>Bacillota</taxon>
        <taxon>Clostridia</taxon>
        <taxon>Peptostreptococcales</taxon>
        <taxon>Anaerovoracaceae</taxon>
        <taxon>Hominibacterium</taxon>
    </lineage>
</organism>
<feature type="domain" description="ABC3 transporter permease C-terminal" evidence="8">
    <location>
        <begin position="278"/>
        <end position="398"/>
    </location>
</feature>
<evidence type="ECO:0000313" key="11">
    <source>
        <dbReference type="Proteomes" id="UP001065549"/>
    </source>
</evidence>
<dbReference type="AlphaFoldDB" id="A0A9J6QPT6"/>
<keyword evidence="11" id="KW-1185">Reference proteome</keyword>
<name>A0A9J6QPT6_9FIRM</name>
<keyword evidence="5 7" id="KW-0472">Membrane</keyword>
<dbReference type="InterPro" id="IPR050250">
    <property type="entry name" value="Macrolide_Exporter_MacB"/>
</dbReference>
<comment type="similarity">
    <text evidence="6">Belongs to the ABC-4 integral membrane protein family.</text>
</comment>
<evidence type="ECO:0000256" key="2">
    <source>
        <dbReference type="ARBA" id="ARBA00022475"/>
    </source>
</evidence>
<keyword evidence="3 7" id="KW-0812">Transmembrane</keyword>
<evidence type="ECO:0000256" key="7">
    <source>
        <dbReference type="SAM" id="Phobius"/>
    </source>
</evidence>
<dbReference type="RefSeq" id="WP_253020429.1">
    <property type="nucleotide sequence ID" value="NZ_JAOSHN010000001.1"/>
</dbReference>
<dbReference type="GO" id="GO:0022857">
    <property type="term" value="F:transmembrane transporter activity"/>
    <property type="evidence" value="ECO:0007669"/>
    <property type="project" value="TreeGrafter"/>
</dbReference>
<dbReference type="EMBL" id="JAOSHN010000005">
    <property type="protein sequence ID" value="MCU7379352.1"/>
    <property type="molecule type" value="Genomic_DNA"/>
</dbReference>
<gene>
    <name evidence="9" type="ORF">OBO34_00355</name>
    <name evidence="10" type="ORF">OBO34_13450</name>
</gene>
<evidence type="ECO:0000313" key="9">
    <source>
        <dbReference type="EMBL" id="MCU7376803.1"/>
    </source>
</evidence>
<sequence>MLQNNNKRFIKTLSQSCLKASRSRNIIAVIAIILTTMLFTSVATVLQGSMYCYKQQTIRQSGSQAMVSLKYMPQKKAEQIMENPAFKDVGAMRFVGTGTDPRLTRMAVNVSQIDEILYKMNFMELKEGKLPQTADQVVLDTVTMDLLKLPHETGVSFDLHYEVNGKEKVKQVQVSGFWEGEKNASMTYIGVSKSFADSALSGVSNPRPGEAKAGALVIMGTLKDDTHIQEQLDSIVQSAGYDPAAEVGEADFIKANVNPAYERVDTVDPGLVAGVIGAAILILLAGYLIIYNIFQISVLKDIRLYGQLKTIGASPKQLAYIVKRQGIKLSIIGIPAGLIFGWLLGNGLLPLIMQTLDGKTAYFVPPNIWVMVISGLFALFTVWISCQRPGRTAAKISPIEALRYSGQKESKKTVKSGKESRMRIAQMAIANLTGSKGKTALVVLSIALSIVIFNSVLNFTGSFDQNTFVKGRVAADFAASSSDSGRGDESNYMLSQDFVRFIQTQPQVKDLSNVYYYHDTSGNIEETASVKTRNGKPYEDDNDSGGKQVYGFDENALKRCKVFDGKLDLEKFASGKYVLEIGYLDDKGQEADMDGFTLHPGDRISVDFHGKQREYEVMACVAVQYSMLYDASYGDYAGLLLTAEQFQSLYPEANRPIRCIFDAQEGKFGALKEAIEGYQDRPGANIRVISRESVDKDFKELKQTFSMSGAVIAGIFGIIGILNLLNVILTGAIARQREFAVMQSIGMTRKQLRKLFVLEGLFYAAAAVIAGILLSAAVSATIVKGMTAGWWFASYHMTLLPACGLVPVYLLAAVAISAFVDRMWNKDSVVERLRRSK</sequence>
<dbReference type="EMBL" id="JAOSHN010000001">
    <property type="protein sequence ID" value="MCU7376803.1"/>
    <property type="molecule type" value="Genomic_DNA"/>
</dbReference>
<comment type="caution">
    <text evidence="10">The sequence shown here is derived from an EMBL/GenBank/DDBJ whole genome shotgun (WGS) entry which is preliminary data.</text>
</comment>
<feature type="transmembrane region" description="Helical" evidence="7">
    <location>
        <begin position="755"/>
        <end position="778"/>
    </location>
</feature>
<evidence type="ECO:0000259" key="8">
    <source>
        <dbReference type="Pfam" id="PF02687"/>
    </source>
</evidence>
<keyword evidence="4 7" id="KW-1133">Transmembrane helix</keyword>
<feature type="transmembrane region" description="Helical" evidence="7">
    <location>
        <begin position="271"/>
        <end position="294"/>
    </location>
</feature>
<feature type="domain" description="ABC3 transporter permease C-terminal" evidence="8">
    <location>
        <begin position="711"/>
        <end position="818"/>
    </location>
</feature>
<keyword evidence="2" id="KW-1003">Cell membrane</keyword>
<evidence type="ECO:0000256" key="6">
    <source>
        <dbReference type="ARBA" id="ARBA00038076"/>
    </source>
</evidence>
<dbReference type="Pfam" id="PF02687">
    <property type="entry name" value="FtsX"/>
    <property type="match status" value="2"/>
</dbReference>
<feature type="transmembrane region" description="Helical" evidence="7">
    <location>
        <begin position="368"/>
        <end position="386"/>
    </location>
</feature>
<evidence type="ECO:0000256" key="3">
    <source>
        <dbReference type="ARBA" id="ARBA00022692"/>
    </source>
</evidence>
<reference evidence="10" key="1">
    <citation type="submission" date="2022-09" db="EMBL/GenBank/DDBJ databases">
        <title>Culturomic study of gut microbiota in children with autism spectrum disorder.</title>
        <authorList>
            <person name="Efimov B.A."/>
            <person name="Chaplin A.V."/>
            <person name="Sokolova S.R."/>
            <person name="Pikina A.P."/>
            <person name="Korzhanova M."/>
            <person name="Belova V."/>
            <person name="Korostin D."/>
        </authorList>
    </citation>
    <scope>NUCLEOTIDE SEQUENCE</scope>
    <source>
        <strain evidence="10">ASD5510</strain>
    </source>
</reference>
<evidence type="ECO:0000313" key="10">
    <source>
        <dbReference type="EMBL" id="MCU7379352.1"/>
    </source>
</evidence>
<dbReference type="GO" id="GO:0005886">
    <property type="term" value="C:plasma membrane"/>
    <property type="evidence" value="ECO:0007669"/>
    <property type="project" value="UniProtKB-SubCell"/>
</dbReference>
<evidence type="ECO:0000256" key="4">
    <source>
        <dbReference type="ARBA" id="ARBA00022989"/>
    </source>
</evidence>
<dbReference type="Proteomes" id="UP001065549">
    <property type="component" value="Unassembled WGS sequence"/>
</dbReference>
<comment type="subcellular location">
    <subcellularLocation>
        <location evidence="1">Cell membrane</location>
        <topology evidence="1">Multi-pass membrane protein</topology>
    </subcellularLocation>
</comment>
<feature type="transmembrane region" description="Helical" evidence="7">
    <location>
        <begin position="798"/>
        <end position="820"/>
    </location>
</feature>